<evidence type="ECO:0000313" key="5">
    <source>
        <dbReference type="Proteomes" id="UP000789595"/>
    </source>
</evidence>
<dbReference type="EMBL" id="HBIW01000528">
    <property type="protein sequence ID" value="CAE0685006.1"/>
    <property type="molecule type" value="Transcribed_RNA"/>
</dbReference>
<gene>
    <name evidence="3" type="ORF">PCAL00307_LOCUS440</name>
    <name evidence="4" type="ORF">PECAL_1P29040</name>
</gene>
<dbReference type="SUPFAM" id="SSF50978">
    <property type="entry name" value="WD40 repeat-like"/>
    <property type="match status" value="1"/>
</dbReference>
<proteinExistence type="predicted"/>
<reference evidence="3" key="1">
    <citation type="submission" date="2021-01" db="EMBL/GenBank/DDBJ databases">
        <authorList>
            <person name="Corre E."/>
            <person name="Pelletier E."/>
            <person name="Niang G."/>
            <person name="Scheremetjew M."/>
            <person name="Finn R."/>
            <person name="Kale V."/>
            <person name="Holt S."/>
            <person name="Cochrane G."/>
            <person name="Meng A."/>
            <person name="Brown T."/>
            <person name="Cohen L."/>
        </authorList>
    </citation>
    <scope>NUCLEOTIDE SEQUENCE</scope>
    <source>
        <strain evidence="3">CCMP1756</strain>
    </source>
</reference>
<dbReference type="SMART" id="SM00320">
    <property type="entry name" value="WD40"/>
    <property type="match status" value="5"/>
</dbReference>
<name>A0A7S3ZJK7_9STRA</name>
<dbReference type="PANTHER" id="PTHR19848">
    <property type="entry name" value="WD40 REPEAT PROTEIN"/>
    <property type="match status" value="1"/>
</dbReference>
<reference evidence="4" key="2">
    <citation type="submission" date="2021-11" db="EMBL/GenBank/DDBJ databases">
        <authorList>
            <consortium name="Genoscope - CEA"/>
            <person name="William W."/>
        </authorList>
    </citation>
    <scope>NUCLEOTIDE SEQUENCE</scope>
</reference>
<sequence length="356" mass="37531">MGYCEICYAACEARYCAGCAPSAPAPSPQVVLKRESRLDGHSDRVYDVAWGSDDRLASVGQVGGFVWSIGEGKQLAPLDGDELMRVAWHGDSVITGSSLGKMQVCSPNDGRPKATLDTNQEDEVYGLESLTSNLAVGAGDTLQLWDVEKETCLKRETCVKSPNGIVFGGHRNPDQKSYVFSMARKGDILVAAVSDGTVRLNDARTLESVDSVDLHARRGNSAYAVAASSTSPLIASADQRGSVLLWDMRHMETPVAECANPGAVHALAFVDDLVVSAGADGRLRAHASKDLTVEASASVLNSILCVKAEGSRVASAGGTGKTISDAGIQLWRVAVEGGEPAVAGPTETRAEKRRKL</sequence>
<evidence type="ECO:0000256" key="2">
    <source>
        <dbReference type="ARBA" id="ARBA00022737"/>
    </source>
</evidence>
<dbReference type="OrthoDB" id="273067at2759"/>
<keyword evidence="5" id="KW-1185">Reference proteome</keyword>
<evidence type="ECO:0000256" key="1">
    <source>
        <dbReference type="ARBA" id="ARBA00022574"/>
    </source>
</evidence>
<dbReference type="InterPro" id="IPR015943">
    <property type="entry name" value="WD40/YVTN_repeat-like_dom_sf"/>
</dbReference>
<evidence type="ECO:0008006" key="6">
    <source>
        <dbReference type="Google" id="ProtNLM"/>
    </source>
</evidence>
<dbReference type="PANTHER" id="PTHR19848:SF8">
    <property type="entry name" value="F-BOX AND WD REPEAT DOMAIN CONTAINING 7"/>
    <property type="match status" value="1"/>
</dbReference>
<dbReference type="InterPro" id="IPR001680">
    <property type="entry name" value="WD40_rpt"/>
</dbReference>
<organism evidence="3">
    <name type="scientific">Pelagomonas calceolata</name>
    <dbReference type="NCBI Taxonomy" id="35677"/>
    <lineage>
        <taxon>Eukaryota</taxon>
        <taxon>Sar</taxon>
        <taxon>Stramenopiles</taxon>
        <taxon>Ochrophyta</taxon>
        <taxon>Pelagophyceae</taxon>
        <taxon>Pelagomonadales</taxon>
        <taxon>Pelagomonadaceae</taxon>
        <taxon>Pelagomonas</taxon>
    </lineage>
</organism>
<dbReference type="AlphaFoldDB" id="A0A7S3ZJK7"/>
<dbReference type="EMBL" id="CAKKNE010000001">
    <property type="protein sequence ID" value="CAH0366412.1"/>
    <property type="molecule type" value="Genomic_DNA"/>
</dbReference>
<protein>
    <recommendedName>
        <fullName evidence="6">Anaphase-promoting complex subunit 4 WD40 domain-containing protein</fullName>
    </recommendedName>
</protein>
<dbReference type="Pfam" id="PF00400">
    <property type="entry name" value="WD40"/>
    <property type="match status" value="1"/>
</dbReference>
<dbReference type="Proteomes" id="UP000789595">
    <property type="component" value="Unassembled WGS sequence"/>
</dbReference>
<evidence type="ECO:0000313" key="3">
    <source>
        <dbReference type="EMBL" id="CAE0685006.1"/>
    </source>
</evidence>
<dbReference type="Gene3D" id="2.130.10.10">
    <property type="entry name" value="YVTN repeat-like/Quinoprotein amine dehydrogenase"/>
    <property type="match status" value="2"/>
</dbReference>
<evidence type="ECO:0000313" key="4">
    <source>
        <dbReference type="EMBL" id="CAH0366412.1"/>
    </source>
</evidence>
<keyword evidence="2" id="KW-0677">Repeat</keyword>
<dbReference type="InterPro" id="IPR036322">
    <property type="entry name" value="WD40_repeat_dom_sf"/>
</dbReference>
<keyword evidence="1" id="KW-0853">WD repeat</keyword>
<accession>A0A7S3ZJK7</accession>